<evidence type="ECO:0000256" key="1">
    <source>
        <dbReference type="ARBA" id="ARBA00007692"/>
    </source>
</evidence>
<dbReference type="InterPro" id="IPR003690">
    <property type="entry name" value="MTERF"/>
</dbReference>
<dbReference type="SMART" id="SM00733">
    <property type="entry name" value="Mterf"/>
    <property type="match status" value="4"/>
</dbReference>
<keyword evidence="3" id="KW-0809">Transit peptide</keyword>
<reference evidence="4" key="1">
    <citation type="submission" date="2020-07" db="EMBL/GenBank/DDBJ databases">
        <authorList>
            <person name="Lin J."/>
        </authorList>
    </citation>
    <scope>NUCLEOTIDE SEQUENCE</scope>
</reference>
<dbReference type="AlphaFoldDB" id="A0A6V7P995"/>
<keyword evidence="2" id="KW-0805">Transcription regulation</keyword>
<evidence type="ECO:0000256" key="3">
    <source>
        <dbReference type="ARBA" id="ARBA00022946"/>
    </source>
</evidence>
<dbReference type="PANTHER" id="PTHR13068">
    <property type="entry name" value="CGI-12 PROTEIN-RELATED"/>
    <property type="match status" value="1"/>
</dbReference>
<accession>A0A6V7P995</accession>
<keyword evidence="2" id="KW-0804">Transcription</keyword>
<evidence type="ECO:0000256" key="2">
    <source>
        <dbReference type="ARBA" id="ARBA00022472"/>
    </source>
</evidence>
<gene>
    <name evidence="4" type="ORF">CB5_LOCUS10610</name>
</gene>
<name>A0A6V7P995_ANACO</name>
<dbReference type="EMBL" id="LR862146">
    <property type="protein sequence ID" value="CAD1827399.1"/>
    <property type="molecule type" value="Genomic_DNA"/>
</dbReference>
<sequence length="374" mass="42645">MSNLMGQPWTPTWTHTQIRVFGERSIMLPKPRAPSRGVLFLLLRRPQRSLSSTITITITITITTSSAIAEAPPSFVVEEYLVSSCGLSPSAASKASRSLAHLKSPHKPDSVIRFLRSRGFDEPCLRKLLSRRPILLCSDVDKTLAPKLRAFEDLGFRSADLLQILFTNPRIFHLSLDRTILPRIRLLVGVVGSVDLLAKILKRSNRFLTSSHGAEDSPQPRVPSRLRLVGYIPPYPQALWVLHFVSKAKLKGKLDCMKSFGWTEAQFLAAFQKSPAIVMLSEKTMSAKMEFFVKEAGFEPSLIARHPDLLKYSLDNRIIPRHRVLLMRQRVLELQYIRRVDLLRDFMDLCLCWCWTETTGEILDTEKEYSKHCY</sequence>
<dbReference type="PANTHER" id="PTHR13068:SF236">
    <property type="entry name" value="OS02G0749800 PROTEIN"/>
    <property type="match status" value="1"/>
</dbReference>
<dbReference type="GO" id="GO:0003676">
    <property type="term" value="F:nucleic acid binding"/>
    <property type="evidence" value="ECO:0007669"/>
    <property type="project" value="InterPro"/>
</dbReference>
<proteinExistence type="inferred from homology"/>
<organism evidence="4">
    <name type="scientific">Ananas comosus var. bracteatus</name>
    <name type="common">red pineapple</name>
    <dbReference type="NCBI Taxonomy" id="296719"/>
    <lineage>
        <taxon>Eukaryota</taxon>
        <taxon>Viridiplantae</taxon>
        <taxon>Streptophyta</taxon>
        <taxon>Embryophyta</taxon>
        <taxon>Tracheophyta</taxon>
        <taxon>Spermatophyta</taxon>
        <taxon>Magnoliopsida</taxon>
        <taxon>Liliopsida</taxon>
        <taxon>Poales</taxon>
        <taxon>Bromeliaceae</taxon>
        <taxon>Bromelioideae</taxon>
        <taxon>Ananas</taxon>
    </lineage>
</organism>
<keyword evidence="2" id="KW-0806">Transcription termination</keyword>
<protein>
    <submittedName>
        <fullName evidence="4">Uncharacterized protein</fullName>
    </submittedName>
</protein>
<dbReference type="InterPro" id="IPR038538">
    <property type="entry name" value="MTERF_sf"/>
</dbReference>
<dbReference type="GO" id="GO:0006353">
    <property type="term" value="P:DNA-templated transcription termination"/>
    <property type="evidence" value="ECO:0007669"/>
    <property type="project" value="UniProtKB-KW"/>
</dbReference>
<dbReference type="Gene3D" id="1.25.70.10">
    <property type="entry name" value="Transcription termination factor 3, mitochondrial"/>
    <property type="match status" value="1"/>
</dbReference>
<comment type="similarity">
    <text evidence="1">Belongs to the mTERF family.</text>
</comment>
<evidence type="ECO:0000313" key="4">
    <source>
        <dbReference type="EMBL" id="CAD1827399.1"/>
    </source>
</evidence>
<dbReference type="Pfam" id="PF02536">
    <property type="entry name" value="mTERF"/>
    <property type="match status" value="2"/>
</dbReference>